<sequence length="240" mass="26139">MASRVAAETRGMGNGREKKRGKTTVGHVPPGQGPFRRLRCVSFCALSSALLFSCCSCRCRCSRLLVSAPAAARWPHDRLPSSPPPFRRPANSAASCDVTSRRPSASGVSRLSSCGRPPGPFFALVPSVQITPMARICSGWRPQTARGRAIGCRVIGVTGKLCARFWWARFLRGRPASVGVKRAYLWRATGTRAATQIYGRSGAGGRMEGRRVTWAHHHTRRRARRTAPCAVTRSRAASRL</sequence>
<evidence type="ECO:0000256" key="1">
    <source>
        <dbReference type="SAM" id="MobiDB-lite"/>
    </source>
</evidence>
<dbReference type="Proteomes" id="UP000190831">
    <property type="component" value="Chromosome C"/>
</dbReference>
<dbReference type="EMBL" id="LT598485">
    <property type="protein sequence ID" value="SCW00778.1"/>
    <property type="molecule type" value="Genomic_DNA"/>
</dbReference>
<feature type="region of interest" description="Disordered" evidence="1">
    <location>
        <begin position="77"/>
        <end position="113"/>
    </location>
</feature>
<proteinExistence type="predicted"/>
<protein>
    <submittedName>
        <fullName evidence="2">LAFE_0C11782g1_1</fullName>
    </submittedName>
</protein>
<gene>
    <name evidence="2" type="ORF">LAFE_0C11782G</name>
</gene>
<keyword evidence="3" id="KW-1185">Reference proteome</keyword>
<accession>A0A1G4MAQ0</accession>
<evidence type="ECO:0000313" key="3">
    <source>
        <dbReference type="Proteomes" id="UP000190831"/>
    </source>
</evidence>
<organism evidence="2 3">
    <name type="scientific">Lachancea fermentati</name>
    <name type="common">Zygosaccharomyces fermentati</name>
    <dbReference type="NCBI Taxonomy" id="4955"/>
    <lineage>
        <taxon>Eukaryota</taxon>
        <taxon>Fungi</taxon>
        <taxon>Dikarya</taxon>
        <taxon>Ascomycota</taxon>
        <taxon>Saccharomycotina</taxon>
        <taxon>Saccharomycetes</taxon>
        <taxon>Saccharomycetales</taxon>
        <taxon>Saccharomycetaceae</taxon>
        <taxon>Lachancea</taxon>
    </lineage>
</organism>
<evidence type="ECO:0000313" key="2">
    <source>
        <dbReference type="EMBL" id="SCW00778.1"/>
    </source>
</evidence>
<feature type="region of interest" description="Disordered" evidence="1">
    <location>
        <begin position="1"/>
        <end position="29"/>
    </location>
</feature>
<name>A0A1G4MAQ0_LACFM</name>
<reference evidence="2 3" key="1">
    <citation type="submission" date="2016-03" db="EMBL/GenBank/DDBJ databases">
        <authorList>
            <person name="Devillers H."/>
        </authorList>
    </citation>
    <scope>NUCLEOTIDE SEQUENCE [LARGE SCALE GENOMIC DNA]</scope>
    <source>
        <strain evidence="2">CBS 6772</strain>
    </source>
</reference>
<feature type="compositionally biased region" description="Polar residues" evidence="1">
    <location>
        <begin position="97"/>
        <end position="112"/>
    </location>
</feature>
<dbReference type="AlphaFoldDB" id="A0A1G4MAQ0"/>